<dbReference type="PANTHER" id="PTHR12526">
    <property type="entry name" value="GLYCOSYLTRANSFERASE"/>
    <property type="match status" value="1"/>
</dbReference>
<keyword evidence="1 4" id="KW-0328">Glycosyltransferase</keyword>
<sequence>MHLGVPGTPAARPGPVRILVVAVMSGRDPRGGGLAAFNQDFTRALAREHDVTLLTTESFGDHGAARTVTIGPGSVDLPDGVADVPHARLVGLGRRHRPEDIGLGGASERYDLVVAHSLFLDAAATELRRLWYPGTPVAHVLHTAPERYQTLLGRPEEGRSAAHHLRRVMSRADILGGVGRLLTDEAVRLGQGSGRTHPSHEIVPGAEIRSPGGIPPLDDGMVVTFRGRLGDPIKGHADLLGAARMLHEGGQDVRFHSRGADPETWRREQTAADAAVGAPGVVRVAPFTSDEAELERDLHGAHLMVMPSLHEGFGLAAWEAAARGLPVLVSEESGVARFLTDPARVPPEVGRPCVVRDAGLTGEARSRAWAQAILRARAELPLRWHNARRLHTILGGYSWDDSARAFVNGTLRTPLTRHTVQVAGGALHSSASPAGRGEADPRVAMWGRPGARGLTGAVGRAVSGAGPMERPRRVGAAHAARRRTAGG</sequence>
<accession>A0ABW2KPA0</accession>
<feature type="compositionally biased region" description="Basic residues" evidence="3">
    <location>
        <begin position="473"/>
        <end position="487"/>
    </location>
</feature>
<dbReference type="Proteomes" id="UP001596540">
    <property type="component" value="Unassembled WGS sequence"/>
</dbReference>
<feature type="region of interest" description="Disordered" evidence="3">
    <location>
        <begin position="461"/>
        <end position="487"/>
    </location>
</feature>
<keyword evidence="5" id="KW-1185">Reference proteome</keyword>
<name>A0ABW2KPA0_9ACTN</name>
<evidence type="ECO:0000313" key="4">
    <source>
        <dbReference type="EMBL" id="MFC7331136.1"/>
    </source>
</evidence>
<protein>
    <submittedName>
        <fullName evidence="4">Glycosyltransferase family 4 protein</fullName>
        <ecNumber evidence="4">2.4.-.-</ecNumber>
    </submittedName>
</protein>
<evidence type="ECO:0000256" key="2">
    <source>
        <dbReference type="ARBA" id="ARBA00022679"/>
    </source>
</evidence>
<dbReference type="SUPFAM" id="SSF53756">
    <property type="entry name" value="UDP-Glycosyltransferase/glycogen phosphorylase"/>
    <property type="match status" value="1"/>
</dbReference>
<evidence type="ECO:0000256" key="1">
    <source>
        <dbReference type="ARBA" id="ARBA00022676"/>
    </source>
</evidence>
<dbReference type="GO" id="GO:0016757">
    <property type="term" value="F:glycosyltransferase activity"/>
    <property type="evidence" value="ECO:0007669"/>
    <property type="project" value="UniProtKB-KW"/>
</dbReference>
<comment type="caution">
    <text evidence="4">The sequence shown here is derived from an EMBL/GenBank/DDBJ whole genome shotgun (WGS) entry which is preliminary data.</text>
</comment>
<feature type="region of interest" description="Disordered" evidence="3">
    <location>
        <begin position="190"/>
        <end position="214"/>
    </location>
</feature>
<reference evidence="5" key="1">
    <citation type="journal article" date="2019" name="Int. J. Syst. Evol. Microbiol.">
        <title>The Global Catalogue of Microorganisms (GCM) 10K type strain sequencing project: providing services to taxonomists for standard genome sequencing and annotation.</title>
        <authorList>
            <consortium name="The Broad Institute Genomics Platform"/>
            <consortium name="The Broad Institute Genome Sequencing Center for Infectious Disease"/>
            <person name="Wu L."/>
            <person name="Ma J."/>
        </authorList>
    </citation>
    <scope>NUCLEOTIDE SEQUENCE [LARGE SCALE GENOMIC DNA]</scope>
    <source>
        <strain evidence="5">CGMCC 4.7382</strain>
    </source>
</reference>
<organism evidence="4 5">
    <name type="scientific">Marinactinospora rubrisoli</name>
    <dbReference type="NCBI Taxonomy" id="2715399"/>
    <lineage>
        <taxon>Bacteria</taxon>
        <taxon>Bacillati</taxon>
        <taxon>Actinomycetota</taxon>
        <taxon>Actinomycetes</taxon>
        <taxon>Streptosporangiales</taxon>
        <taxon>Nocardiopsidaceae</taxon>
        <taxon>Marinactinospora</taxon>
    </lineage>
</organism>
<proteinExistence type="predicted"/>
<gene>
    <name evidence="4" type="ORF">ACFQRF_25695</name>
</gene>
<dbReference type="CDD" id="cd03801">
    <property type="entry name" value="GT4_PimA-like"/>
    <property type="match status" value="1"/>
</dbReference>
<dbReference type="Gene3D" id="3.40.50.2000">
    <property type="entry name" value="Glycogen Phosphorylase B"/>
    <property type="match status" value="2"/>
</dbReference>
<dbReference type="Pfam" id="PF20706">
    <property type="entry name" value="GT4-conflict"/>
    <property type="match status" value="1"/>
</dbReference>
<dbReference type="PANTHER" id="PTHR12526:SF510">
    <property type="entry name" value="D-INOSITOL 3-PHOSPHATE GLYCOSYLTRANSFERASE"/>
    <property type="match status" value="1"/>
</dbReference>
<dbReference type="EMBL" id="JBHTBH010000016">
    <property type="protein sequence ID" value="MFC7331136.1"/>
    <property type="molecule type" value="Genomic_DNA"/>
</dbReference>
<dbReference type="RefSeq" id="WP_379873777.1">
    <property type="nucleotide sequence ID" value="NZ_JBHTBH010000016.1"/>
</dbReference>
<keyword evidence="2 4" id="KW-0808">Transferase</keyword>
<dbReference type="EC" id="2.4.-.-" evidence="4"/>
<evidence type="ECO:0000256" key="3">
    <source>
        <dbReference type="SAM" id="MobiDB-lite"/>
    </source>
</evidence>
<evidence type="ECO:0000313" key="5">
    <source>
        <dbReference type="Proteomes" id="UP001596540"/>
    </source>
</evidence>